<dbReference type="Gene3D" id="2.60.40.10">
    <property type="entry name" value="Immunoglobulins"/>
    <property type="match status" value="2"/>
</dbReference>
<protein>
    <recommendedName>
        <fullName evidence="5 10">Beta-galactosidase</fullName>
        <ecNumber evidence="5 10">3.2.1.23</ecNumber>
    </recommendedName>
    <alternativeName>
        <fullName evidence="9 10">Lactase</fullName>
    </alternativeName>
</protein>
<proteinExistence type="inferred from homology"/>
<dbReference type="InterPro" id="IPR050347">
    <property type="entry name" value="Bact_Beta-galactosidase"/>
</dbReference>
<sequence length="1032" mass="118538">MKRLAIVSFLCLFLLIEKSYSQKESPLNWENQAIIQQGTEEPHAHFYSFPSVQSAKTFNRSESSWFQLLNGDWKFNFVEKPADRPIDFYKENFDDSNWDTIQVPSNWEMKGYSLPLYTNVKYPFPKNPPFIPHDDNPVGSYRRNFEISSAWKNHETFITFDGVNSAFFIWINGKKVGYSQGSRTSVEFNITDKVKLGKNVVSVEVYRWCDGSYLEDQDFWRLSGMYRDVYLSSRKRAHIRDFTIQTVLDSNYVNATLDIDLKLANVPLNYAVELQLFDAERNLVLIKEIAAKESKISLAIKNPRKWNSEDPYLYTTLLNLKDEKGTILESIPQKVGFRKVEIKGNLFLVNGVPVKMKGVNRHEFDPVNGQVVSRETMLRDIQLMKSFNINAVRNSHYPDVPEWYDLCDEFGIYLMDEANLETHGFGNRGFNQLSNDPTWEKPYLDRITRMVKANKNHPSIIMWSLGNECSDGPHFIKAYNWIHENDPTRPVHYQGDQNASDVISRFYPPVDWLPENAKPLMTCEYNHAMGNSSGNLKEYWDLIYANDRHFGGFIWDWMDQGLKTKTPDSAKDKIGTGPVKEYFSAYGGWHKQKYSNDGSYSQNGLIDANWQPHPGLYAVKYAYRNIHTKPVDLENGIVAIHNWFDFTNIKEIATGIWEIHENGKLIASGSIDYLDISARSEKKVNLNLPILATSAQERFLTVRFFSKNKTALVAAGHEISWDQFVLSGSYAVEETNNKERISLTESAEKVVVSGDTFSLELHKISGDFTSYKVLDKEMISGSRLDFWRPFTDNDRGAMGKGELGGAVGSNIWKNANESQKVTKFTVDKKENTVVVILEISNSITKAKVTSNYTIYGNGTIDIEVLYDNSAIVLKDRNAHRIGMKWQVNADFYNLNWYGRGQQETYADRNYETIGLYKGAVDAQWVDYARPQENGYKTAVRWVTLTDENGKGVRFETLGKPVGVGARYYSDETIEKSKYAFEMTRSPYIFFNIDAFQMGVGGRNSWGGVPLDQYQALNDFYSYKYRISPINKL</sequence>
<dbReference type="Pfam" id="PF00703">
    <property type="entry name" value="Glyco_hydro_2"/>
    <property type="match status" value="1"/>
</dbReference>
<dbReference type="InterPro" id="IPR032312">
    <property type="entry name" value="LacZ_4"/>
</dbReference>
<dbReference type="RefSeq" id="WP_105021917.1">
    <property type="nucleotide sequence ID" value="NZ_MSCM01000002.1"/>
</dbReference>
<evidence type="ECO:0000256" key="8">
    <source>
        <dbReference type="ARBA" id="ARBA00023295"/>
    </source>
</evidence>
<organism evidence="12 13">
    <name type="scientific">Polaribacter glomeratus</name>
    <dbReference type="NCBI Taxonomy" id="102"/>
    <lineage>
        <taxon>Bacteria</taxon>
        <taxon>Pseudomonadati</taxon>
        <taxon>Bacteroidota</taxon>
        <taxon>Flavobacteriia</taxon>
        <taxon>Flavobacteriales</taxon>
        <taxon>Flavobacteriaceae</taxon>
    </lineage>
</organism>
<comment type="subunit">
    <text evidence="4">Monomer.</text>
</comment>
<dbReference type="Gene3D" id="2.70.98.10">
    <property type="match status" value="1"/>
</dbReference>
<dbReference type="EC" id="3.2.1.23" evidence="5 10"/>
<dbReference type="InterPro" id="IPR006102">
    <property type="entry name" value="Ig-like_GH2"/>
</dbReference>
<dbReference type="Pfam" id="PF16353">
    <property type="entry name" value="LacZ_4"/>
    <property type="match status" value="1"/>
</dbReference>
<dbReference type="InterPro" id="IPR004199">
    <property type="entry name" value="B-gal_small/dom_5"/>
</dbReference>
<gene>
    <name evidence="12" type="ORF">BTO16_11955</name>
</gene>
<dbReference type="SUPFAM" id="SSF49785">
    <property type="entry name" value="Galactose-binding domain-like"/>
    <property type="match status" value="1"/>
</dbReference>
<evidence type="ECO:0000259" key="11">
    <source>
        <dbReference type="SMART" id="SM01038"/>
    </source>
</evidence>
<dbReference type="Proteomes" id="UP000239068">
    <property type="component" value="Unassembled WGS sequence"/>
</dbReference>
<evidence type="ECO:0000256" key="7">
    <source>
        <dbReference type="ARBA" id="ARBA00022837"/>
    </source>
</evidence>
<dbReference type="SUPFAM" id="SSF51445">
    <property type="entry name" value="(Trans)glycosidases"/>
    <property type="match status" value="1"/>
</dbReference>
<dbReference type="GO" id="GO:0004565">
    <property type="term" value="F:beta-galactosidase activity"/>
    <property type="evidence" value="ECO:0007669"/>
    <property type="project" value="UniProtKB-EC"/>
</dbReference>
<evidence type="ECO:0000256" key="9">
    <source>
        <dbReference type="ARBA" id="ARBA00032230"/>
    </source>
</evidence>
<dbReference type="SMART" id="SM01038">
    <property type="entry name" value="Bgal_small_N"/>
    <property type="match status" value="1"/>
</dbReference>
<evidence type="ECO:0000256" key="10">
    <source>
        <dbReference type="RuleBase" id="RU361154"/>
    </source>
</evidence>
<dbReference type="Pfam" id="PF02929">
    <property type="entry name" value="Bgal_small_N"/>
    <property type="match status" value="1"/>
</dbReference>
<dbReference type="Gene3D" id="2.60.120.260">
    <property type="entry name" value="Galactose-binding domain-like"/>
    <property type="match status" value="1"/>
</dbReference>
<evidence type="ECO:0000313" key="12">
    <source>
        <dbReference type="EMBL" id="PQJ76600.1"/>
    </source>
</evidence>
<comment type="caution">
    <text evidence="12">The sequence shown here is derived from an EMBL/GenBank/DDBJ whole genome shotgun (WGS) entry which is preliminary data.</text>
</comment>
<dbReference type="InterPro" id="IPR017853">
    <property type="entry name" value="GH"/>
</dbReference>
<keyword evidence="7" id="KW-0106">Calcium</keyword>
<accession>A0A2S7WG65</accession>
<dbReference type="PRINTS" id="PR00132">
    <property type="entry name" value="GLHYDRLASE2"/>
</dbReference>
<reference evidence="12 13" key="1">
    <citation type="submission" date="2016-12" db="EMBL/GenBank/DDBJ databases">
        <title>Trade-off between light-utilization and light-protection in marine flavobacteria.</title>
        <authorList>
            <person name="Kumagai Y."/>
            <person name="Yoshizawa S."/>
            <person name="Kogure K."/>
            <person name="Iwasaki W."/>
        </authorList>
    </citation>
    <scope>NUCLEOTIDE SEQUENCE [LARGE SCALE GENOMIC DNA]</scope>
    <source>
        <strain evidence="12 13">ATCC 43844</strain>
    </source>
</reference>
<dbReference type="InterPro" id="IPR023232">
    <property type="entry name" value="Glyco_hydro_2_AS"/>
</dbReference>
<keyword evidence="6 10" id="KW-0378">Hydrolase</keyword>
<dbReference type="InterPro" id="IPR036156">
    <property type="entry name" value="Beta-gal/glucu_dom_sf"/>
</dbReference>
<dbReference type="InterPro" id="IPR008979">
    <property type="entry name" value="Galactose-bd-like_sf"/>
</dbReference>
<dbReference type="AlphaFoldDB" id="A0A2S7WG65"/>
<comment type="similarity">
    <text evidence="3 10">Belongs to the glycosyl hydrolase 2 family.</text>
</comment>
<dbReference type="InterPro" id="IPR006103">
    <property type="entry name" value="Glyco_hydro_2_cat"/>
</dbReference>
<dbReference type="GO" id="GO:0005990">
    <property type="term" value="P:lactose catabolic process"/>
    <property type="evidence" value="ECO:0007669"/>
    <property type="project" value="TreeGrafter"/>
</dbReference>
<evidence type="ECO:0000313" key="13">
    <source>
        <dbReference type="Proteomes" id="UP000239068"/>
    </source>
</evidence>
<evidence type="ECO:0000256" key="4">
    <source>
        <dbReference type="ARBA" id="ARBA00011245"/>
    </source>
</evidence>
<comment type="cofactor">
    <cofactor evidence="2">
        <name>Ca(2+)</name>
        <dbReference type="ChEBI" id="CHEBI:29108"/>
    </cofactor>
</comment>
<dbReference type="GO" id="GO:0030246">
    <property type="term" value="F:carbohydrate binding"/>
    <property type="evidence" value="ECO:0007669"/>
    <property type="project" value="InterPro"/>
</dbReference>
<dbReference type="InterPro" id="IPR014718">
    <property type="entry name" value="GH-type_carb-bd"/>
</dbReference>
<evidence type="ECO:0000256" key="5">
    <source>
        <dbReference type="ARBA" id="ARBA00012756"/>
    </source>
</evidence>
<keyword evidence="8 10" id="KW-0326">Glycosidase</keyword>
<dbReference type="PROSITE" id="PS00719">
    <property type="entry name" value="GLYCOSYL_HYDROL_F2_1"/>
    <property type="match status" value="1"/>
</dbReference>
<evidence type="ECO:0000256" key="1">
    <source>
        <dbReference type="ARBA" id="ARBA00001412"/>
    </source>
</evidence>
<dbReference type="PANTHER" id="PTHR46323:SF2">
    <property type="entry name" value="BETA-GALACTOSIDASE"/>
    <property type="match status" value="1"/>
</dbReference>
<dbReference type="GO" id="GO:0009341">
    <property type="term" value="C:beta-galactosidase complex"/>
    <property type="evidence" value="ECO:0007669"/>
    <property type="project" value="InterPro"/>
</dbReference>
<evidence type="ECO:0000256" key="2">
    <source>
        <dbReference type="ARBA" id="ARBA00001913"/>
    </source>
</evidence>
<feature type="domain" description="Beta galactosidase small chain/" evidence="11">
    <location>
        <begin position="751"/>
        <end position="1027"/>
    </location>
</feature>
<dbReference type="Pfam" id="PF02836">
    <property type="entry name" value="Glyco_hydro_2_C"/>
    <property type="match status" value="1"/>
</dbReference>
<name>A0A2S7WG65_9FLAO</name>
<dbReference type="SUPFAM" id="SSF74650">
    <property type="entry name" value="Galactose mutarotase-like"/>
    <property type="match status" value="1"/>
</dbReference>
<dbReference type="InterPro" id="IPR011013">
    <property type="entry name" value="Gal_mutarotase_sf_dom"/>
</dbReference>
<dbReference type="InterPro" id="IPR006101">
    <property type="entry name" value="Glyco_hydro_2"/>
</dbReference>
<dbReference type="EMBL" id="MSCM01000002">
    <property type="protein sequence ID" value="PQJ76600.1"/>
    <property type="molecule type" value="Genomic_DNA"/>
</dbReference>
<dbReference type="Gene3D" id="3.20.20.80">
    <property type="entry name" value="Glycosidases"/>
    <property type="match status" value="1"/>
</dbReference>
<dbReference type="InterPro" id="IPR006104">
    <property type="entry name" value="Glyco_hydro_2_N"/>
</dbReference>
<evidence type="ECO:0000256" key="3">
    <source>
        <dbReference type="ARBA" id="ARBA00007401"/>
    </source>
</evidence>
<dbReference type="SUPFAM" id="SSF49303">
    <property type="entry name" value="beta-Galactosidase/glucuronidase domain"/>
    <property type="match status" value="2"/>
</dbReference>
<dbReference type="PANTHER" id="PTHR46323">
    <property type="entry name" value="BETA-GALACTOSIDASE"/>
    <property type="match status" value="1"/>
</dbReference>
<dbReference type="Pfam" id="PF02837">
    <property type="entry name" value="Glyco_hydro_2_N"/>
    <property type="match status" value="1"/>
</dbReference>
<dbReference type="InterPro" id="IPR013783">
    <property type="entry name" value="Ig-like_fold"/>
</dbReference>
<keyword evidence="13" id="KW-1185">Reference proteome</keyword>
<comment type="catalytic activity">
    <reaction evidence="1 10">
        <text>Hydrolysis of terminal non-reducing beta-D-galactose residues in beta-D-galactosides.</text>
        <dbReference type="EC" id="3.2.1.23"/>
    </reaction>
</comment>
<dbReference type="PROSITE" id="PS00608">
    <property type="entry name" value="GLYCOSYL_HYDROL_F2_2"/>
    <property type="match status" value="1"/>
</dbReference>
<dbReference type="OrthoDB" id="9801077at2"/>
<dbReference type="InterPro" id="IPR023230">
    <property type="entry name" value="Glyco_hydro_2_CS"/>
</dbReference>
<evidence type="ECO:0000256" key="6">
    <source>
        <dbReference type="ARBA" id="ARBA00022801"/>
    </source>
</evidence>